<evidence type="ECO:0000256" key="13">
    <source>
        <dbReference type="ARBA" id="ARBA00065430"/>
    </source>
</evidence>
<evidence type="ECO:0000256" key="6">
    <source>
        <dbReference type="ARBA" id="ARBA00022776"/>
    </source>
</evidence>
<comment type="subcellular location">
    <subcellularLocation>
        <location evidence="2">Chromosome</location>
        <location evidence="2">Centromere</location>
        <location evidence="2">Kinetochore</location>
    </subcellularLocation>
    <subcellularLocation>
        <location evidence="1">Nucleus</location>
    </subcellularLocation>
</comment>
<feature type="coiled-coil region" evidence="17">
    <location>
        <begin position="149"/>
        <end position="200"/>
    </location>
</feature>
<dbReference type="RefSeq" id="XP_045013689.1">
    <property type="nucleotide sequence ID" value="XM_045157754.1"/>
</dbReference>
<dbReference type="Pfam" id="PF03800">
    <property type="entry name" value="Nuf2"/>
    <property type="match status" value="1"/>
</dbReference>
<protein>
    <recommendedName>
        <fullName evidence="16">Kinetochore protein NUF2</fullName>
    </recommendedName>
    <alternativeName>
        <fullName evidence="15">Cell division cycle-associated protein 1</fullName>
    </alternativeName>
    <alternativeName>
        <fullName evidence="14">Kinetochore protein Nuf2</fullName>
    </alternativeName>
</protein>
<dbReference type="GO" id="GO:0005829">
    <property type="term" value="C:cytosol"/>
    <property type="evidence" value="ECO:0007669"/>
    <property type="project" value="Ensembl"/>
</dbReference>
<keyword evidence="20" id="KW-1185">Reference proteome</keyword>
<evidence type="ECO:0000313" key="20">
    <source>
        <dbReference type="Proteomes" id="UP000694385"/>
    </source>
</evidence>
<dbReference type="Gene3D" id="1.10.418.60">
    <property type="entry name" value="Ncd80 complex, Nuf2 subunit"/>
    <property type="match status" value="1"/>
</dbReference>
<keyword evidence="10" id="KW-0131">Cell cycle</keyword>
<dbReference type="AlphaFoldDB" id="A0A8C5KLQ0"/>
<proteinExistence type="inferred from homology"/>
<evidence type="ECO:0000256" key="1">
    <source>
        <dbReference type="ARBA" id="ARBA00004123"/>
    </source>
</evidence>
<dbReference type="GO" id="GO:0031262">
    <property type="term" value="C:Ndc80 complex"/>
    <property type="evidence" value="ECO:0007669"/>
    <property type="project" value="Ensembl"/>
</dbReference>
<keyword evidence="7" id="KW-0995">Kinetochore</keyword>
<dbReference type="GO" id="GO:0051383">
    <property type="term" value="P:kinetochore organization"/>
    <property type="evidence" value="ECO:0007669"/>
    <property type="project" value="TreeGrafter"/>
</dbReference>
<dbReference type="RefSeq" id="XP_004663351.1">
    <property type="nucleotide sequence ID" value="XM_004663294.3"/>
</dbReference>
<evidence type="ECO:0000256" key="7">
    <source>
        <dbReference type="ARBA" id="ARBA00022838"/>
    </source>
</evidence>
<comment type="function">
    <text evidence="12">Acts as a component of the essential kinetochore-associated NDC80 complex, which is required for chromosome segregation and spindle checkpoint activity. Required for kinetochore integrity and the organization of stable microtubule binding sites in the outer plate of the kinetochore. The NDC80 complex synergistically enhances the affinity of the SKA1 complex for microtubules and may allow the NDC80 complex to track depolymerizing microtubules.</text>
</comment>
<evidence type="ECO:0000256" key="14">
    <source>
        <dbReference type="ARBA" id="ARBA00070506"/>
    </source>
</evidence>
<evidence type="ECO:0000256" key="12">
    <source>
        <dbReference type="ARBA" id="ARBA00045419"/>
    </source>
</evidence>
<evidence type="ECO:0000256" key="17">
    <source>
        <dbReference type="SAM" id="Coils"/>
    </source>
</evidence>
<accession>A0A8C5KLQ0</accession>
<evidence type="ECO:0000256" key="3">
    <source>
        <dbReference type="ARBA" id="ARBA00005498"/>
    </source>
</evidence>
<dbReference type="Proteomes" id="UP000694385">
    <property type="component" value="Unassembled WGS sequence"/>
</dbReference>
<dbReference type="Ensembl" id="ENSJJAT00000018443.1">
    <property type="protein sequence ID" value="ENSJJAP00000011962.1"/>
    <property type="gene ID" value="ENSJJAG00000015135.1"/>
</dbReference>
<evidence type="ECO:0000256" key="8">
    <source>
        <dbReference type="ARBA" id="ARBA00023054"/>
    </source>
</evidence>
<comment type="subunit">
    <text evidence="13">Component of the NDC80 complex, which consists of NDC80/HEC1, CDCA1, SPBC24 and SPBC25. The NDC80 complex is formed by two subcomplexes composed of NDC80/HEC1-CDCA1 and SPBC24-SPBC25. Each subcomplex is formed by parallel interactions through the coiled-coil domains of individual subunits. Formation of a tetrameric complex is mediated by interactions between the C-terminal regions of both subunits of the NDC80/HEC1-CDCA1 subcomplex and the N-terminal regions of both subunits of the SPBC24-SPBC25 complex. The tetrameric NDC80 complex has an elongated rod-like structure with globular domains at either end. May interact with AURKB/Aurora-B.</text>
</comment>
<keyword evidence="8 17" id="KW-0175">Coiled coil</keyword>
<evidence type="ECO:0000256" key="16">
    <source>
        <dbReference type="ARBA" id="ARBA00093623"/>
    </source>
</evidence>
<feature type="domain" description="Kinetochore protein Nuf2 N-terminal" evidence="18">
    <location>
        <begin position="4"/>
        <end position="144"/>
    </location>
</feature>
<dbReference type="GeneID" id="101605052"/>
<dbReference type="InterPro" id="IPR005549">
    <property type="entry name" value="Kinetochore_Nuf2_N"/>
</dbReference>
<keyword evidence="9" id="KW-0539">Nucleus</keyword>
<keyword evidence="4" id="KW-0158">Chromosome</keyword>
<dbReference type="OrthoDB" id="8194677at2759"/>
<dbReference type="GeneTree" id="ENSGT00390000004199"/>
<dbReference type="CTD" id="83540"/>
<keyword evidence="6" id="KW-0498">Mitosis</keyword>
<sequence length="464" mass="54514">METLSFPRYNVAEIVIHIRNKLLTGADGKNLSKNDLYPNPKPEVLHMIYMRALQIVYGIRLEHFYMMPVNTEVMYPHIMEGFLPVCNLYFHLDSFMPICRVNDFEIADILYPKAKRTSRFLSGIINFIHFREACRETYADFLIQNKSSVDKMQQLNTAHQEALMKLERLDSVPVEEQEEFKQLMDDIQDLQQLLNQEFRQKTIVLQEGNAQKKSDISEKTKRLNELKLSVVSLKEVQDSLKTKIVDSPEKVKNYKEKMKDTVQKLKNSRQEVMEKYEIYRDSVDCLPSCQLEVQLYQKKIQDLADNREKLSSILKESLKLEDQIESDSSELKKLKTEENSFKRLIVVKKDKLATTQFKINKKHEDVKQYKRTVIEDCNKVQEKRGAICEQVTTLNQEIQKIKFGIQQLKDATEREKLKSQEIFVSLKTALEKYHEGIEKATEECCARIDEKAAELKRRMFRMSA</sequence>
<keyword evidence="5" id="KW-0132">Cell division</keyword>
<organism evidence="19 20">
    <name type="scientific">Jaculus jaculus</name>
    <name type="common">Lesser Egyptian jerboa</name>
    <dbReference type="NCBI Taxonomy" id="51337"/>
    <lineage>
        <taxon>Eukaryota</taxon>
        <taxon>Metazoa</taxon>
        <taxon>Chordata</taxon>
        <taxon>Craniata</taxon>
        <taxon>Vertebrata</taxon>
        <taxon>Euteleostomi</taxon>
        <taxon>Mammalia</taxon>
        <taxon>Eutheria</taxon>
        <taxon>Euarchontoglires</taxon>
        <taxon>Glires</taxon>
        <taxon>Rodentia</taxon>
        <taxon>Myomorpha</taxon>
        <taxon>Dipodoidea</taxon>
        <taxon>Dipodidae</taxon>
        <taxon>Dipodinae</taxon>
        <taxon>Jaculus</taxon>
    </lineage>
</organism>
<gene>
    <name evidence="19" type="primary">Nuf2</name>
</gene>
<evidence type="ECO:0000313" key="19">
    <source>
        <dbReference type="Ensembl" id="ENSJJAP00000011962.1"/>
    </source>
</evidence>
<dbReference type="GO" id="GO:0008017">
    <property type="term" value="F:microtubule binding"/>
    <property type="evidence" value="ECO:0007669"/>
    <property type="project" value="Ensembl"/>
</dbReference>
<evidence type="ECO:0000259" key="18">
    <source>
        <dbReference type="Pfam" id="PF03800"/>
    </source>
</evidence>
<evidence type="ECO:0000256" key="10">
    <source>
        <dbReference type="ARBA" id="ARBA00023306"/>
    </source>
</evidence>
<evidence type="ECO:0000256" key="15">
    <source>
        <dbReference type="ARBA" id="ARBA00079771"/>
    </source>
</evidence>
<dbReference type="OMA" id="YLKMEAH"/>
<evidence type="ECO:0000256" key="11">
    <source>
        <dbReference type="ARBA" id="ARBA00023328"/>
    </source>
</evidence>
<dbReference type="GO" id="GO:0044877">
    <property type="term" value="F:protein-containing complex binding"/>
    <property type="evidence" value="ECO:0007669"/>
    <property type="project" value="TreeGrafter"/>
</dbReference>
<comment type="similarity">
    <text evidence="3">Belongs to the NUF2 family.</text>
</comment>
<dbReference type="PANTHER" id="PTHR21650:SF2">
    <property type="entry name" value="KINETOCHORE PROTEIN NUF2"/>
    <property type="match status" value="1"/>
</dbReference>
<dbReference type="GO" id="GO:0005654">
    <property type="term" value="C:nucleoplasm"/>
    <property type="evidence" value="ECO:0007669"/>
    <property type="project" value="Ensembl"/>
</dbReference>
<dbReference type="GO" id="GO:0045132">
    <property type="term" value="P:meiotic chromosome segregation"/>
    <property type="evidence" value="ECO:0007669"/>
    <property type="project" value="TreeGrafter"/>
</dbReference>
<reference evidence="19" key="2">
    <citation type="submission" date="2025-09" db="UniProtKB">
        <authorList>
            <consortium name="Ensembl"/>
        </authorList>
    </citation>
    <scope>IDENTIFICATION</scope>
</reference>
<dbReference type="GO" id="GO:0051301">
    <property type="term" value="P:cell division"/>
    <property type="evidence" value="ECO:0007669"/>
    <property type="project" value="UniProtKB-KW"/>
</dbReference>
<reference evidence="19" key="1">
    <citation type="submission" date="2025-08" db="UniProtKB">
        <authorList>
            <consortium name="Ensembl"/>
        </authorList>
    </citation>
    <scope>IDENTIFICATION</scope>
</reference>
<keyword evidence="11" id="KW-0137">Centromere</keyword>
<evidence type="ECO:0000256" key="9">
    <source>
        <dbReference type="ARBA" id="ARBA00023242"/>
    </source>
</evidence>
<evidence type="ECO:0000256" key="4">
    <source>
        <dbReference type="ARBA" id="ARBA00022454"/>
    </source>
</evidence>
<evidence type="ECO:0000256" key="5">
    <source>
        <dbReference type="ARBA" id="ARBA00022618"/>
    </source>
</evidence>
<dbReference type="InterPro" id="IPR038275">
    <property type="entry name" value="Nuf2_N_sf"/>
</dbReference>
<feature type="coiled-coil region" evidence="17">
    <location>
        <begin position="251"/>
        <end position="337"/>
    </location>
</feature>
<dbReference type="FunFam" id="1.10.418.60:FF:000001">
    <property type="entry name" value="NDC80 kinetochore complex component NUF2"/>
    <property type="match status" value="1"/>
</dbReference>
<dbReference type="PANTHER" id="PTHR21650">
    <property type="entry name" value="MEMBRALIN/KINETOCHORE PROTEIN NUF2"/>
    <property type="match status" value="1"/>
</dbReference>
<name>A0A8C5KLQ0_JACJA</name>
<dbReference type="GO" id="GO:0007052">
    <property type="term" value="P:mitotic spindle organization"/>
    <property type="evidence" value="ECO:0007669"/>
    <property type="project" value="TreeGrafter"/>
</dbReference>
<evidence type="ECO:0000256" key="2">
    <source>
        <dbReference type="ARBA" id="ARBA00004629"/>
    </source>
</evidence>
<dbReference type="GO" id="GO:0051315">
    <property type="term" value="P:attachment of mitotic spindle microtubules to kinetochore"/>
    <property type="evidence" value="ECO:0007669"/>
    <property type="project" value="TreeGrafter"/>
</dbReference>